<name>A0A6A5ZC60_9PLEO</name>
<keyword evidence="3" id="KW-1185">Reference proteome</keyword>
<evidence type="ECO:0000313" key="2">
    <source>
        <dbReference type="EMBL" id="KAF2116011.1"/>
    </source>
</evidence>
<dbReference type="Proteomes" id="UP000799770">
    <property type="component" value="Unassembled WGS sequence"/>
</dbReference>
<reference evidence="2" key="1">
    <citation type="journal article" date="2020" name="Stud. Mycol.">
        <title>101 Dothideomycetes genomes: a test case for predicting lifestyles and emergence of pathogens.</title>
        <authorList>
            <person name="Haridas S."/>
            <person name="Albert R."/>
            <person name="Binder M."/>
            <person name="Bloem J."/>
            <person name="Labutti K."/>
            <person name="Salamov A."/>
            <person name="Andreopoulos B."/>
            <person name="Baker S."/>
            <person name="Barry K."/>
            <person name="Bills G."/>
            <person name="Bluhm B."/>
            <person name="Cannon C."/>
            <person name="Castanera R."/>
            <person name="Culley D."/>
            <person name="Daum C."/>
            <person name="Ezra D."/>
            <person name="Gonzalez J."/>
            <person name="Henrissat B."/>
            <person name="Kuo A."/>
            <person name="Liang C."/>
            <person name="Lipzen A."/>
            <person name="Lutzoni F."/>
            <person name="Magnuson J."/>
            <person name="Mondo S."/>
            <person name="Nolan M."/>
            <person name="Ohm R."/>
            <person name="Pangilinan J."/>
            <person name="Park H.-J."/>
            <person name="Ramirez L."/>
            <person name="Alfaro M."/>
            <person name="Sun H."/>
            <person name="Tritt A."/>
            <person name="Yoshinaga Y."/>
            <person name="Zwiers L.-H."/>
            <person name="Turgeon B."/>
            <person name="Goodwin S."/>
            <person name="Spatafora J."/>
            <person name="Crous P."/>
            <person name="Grigoriev I."/>
        </authorList>
    </citation>
    <scope>NUCLEOTIDE SEQUENCE</scope>
    <source>
        <strain evidence="2">CBS 627.86</strain>
    </source>
</reference>
<dbReference type="EMBL" id="ML977321">
    <property type="protein sequence ID" value="KAF2116011.1"/>
    <property type="molecule type" value="Genomic_DNA"/>
</dbReference>
<accession>A0A6A5ZC60</accession>
<protein>
    <submittedName>
        <fullName evidence="2">Uncharacterized protein</fullName>
    </submittedName>
</protein>
<dbReference type="AlphaFoldDB" id="A0A6A5ZC60"/>
<feature type="coiled-coil region" evidence="1">
    <location>
        <begin position="49"/>
        <end position="97"/>
    </location>
</feature>
<gene>
    <name evidence="2" type="ORF">BDV96DRAFT_40364</name>
</gene>
<organism evidence="2 3">
    <name type="scientific">Lophiotrema nucula</name>
    <dbReference type="NCBI Taxonomy" id="690887"/>
    <lineage>
        <taxon>Eukaryota</taxon>
        <taxon>Fungi</taxon>
        <taxon>Dikarya</taxon>
        <taxon>Ascomycota</taxon>
        <taxon>Pezizomycotina</taxon>
        <taxon>Dothideomycetes</taxon>
        <taxon>Pleosporomycetidae</taxon>
        <taxon>Pleosporales</taxon>
        <taxon>Lophiotremataceae</taxon>
        <taxon>Lophiotrema</taxon>
    </lineage>
</organism>
<dbReference type="OrthoDB" id="4350898at2759"/>
<evidence type="ECO:0000256" key="1">
    <source>
        <dbReference type="SAM" id="Coils"/>
    </source>
</evidence>
<evidence type="ECO:0000313" key="3">
    <source>
        <dbReference type="Proteomes" id="UP000799770"/>
    </source>
</evidence>
<proteinExistence type="predicted"/>
<sequence>MRSGCRSLDLKAEDNKNKAAICELNTKLQASEAGVETLKKQNTLLIKEKDAALVKAAGLQNDLDAAKKDMEENQKELEKARADATKFENDLKECEGLRDGLRSDLTHVKGDLLRVRKELAEAWEDNAKAGSLTEAEIAGYTRAGQISPSRLIELEGYEKKAKELETKLAAAEKVIIPIPAGKKLNILSVEYGGQAYQPGSKQAIIDKLYKHAADGTEFTITNDFFGGDPWHGQTKSFSITYLLEGENVVHHLYGLEKKSFRFCPNRK</sequence>
<keyword evidence="1" id="KW-0175">Coiled coil</keyword>